<evidence type="ECO:0000256" key="1">
    <source>
        <dbReference type="SAM" id="Phobius"/>
    </source>
</evidence>
<dbReference type="Proteomes" id="UP001519503">
    <property type="component" value="Unassembled WGS sequence"/>
</dbReference>
<sequence>MMADKQTIELAKLYDQRFRRQQKSNQRYLKLLFNDHFMIFLFIAFGAAVLLYQRYDGQALRLFHSFLSVWLLLALLLLLVGLRLGRIMTYLEEADRVFLIGADGFLVSHYLKKARRQAMLWLFPVQLLFFLAACPFFWQAGVRSTWQLLLILFLQLSVKAFSIEQSYRRLFHQSSNGALTVNWSIAQQQAAEQRNRRDRFFSLFAQVPQQVAAVKRRAYLDLLLEELPFSKAPEQQLALRILLRYEGGLTLVLRQWLLVLFLLPLLEKQAAYWPIAFLLAFCYLAKRQLWPVFHRAEAILWSPLLFVSQKKRRMAFHQAMNWLLFPLFVVLVLETAVLISLPAGVAGGILGLLMLQVFR</sequence>
<name>A0ABS5QW31_9LACO</name>
<keyword evidence="1" id="KW-0472">Membrane</keyword>
<feature type="transmembrane region" description="Helical" evidence="1">
    <location>
        <begin position="144"/>
        <end position="162"/>
    </location>
</feature>
<keyword evidence="3" id="KW-1185">Reference proteome</keyword>
<organism evidence="2 3">
    <name type="scientific">Fructobacillus parabroussonetiae</name>
    <dbReference type="NCBI Taxonomy" id="2713174"/>
    <lineage>
        <taxon>Bacteria</taxon>
        <taxon>Bacillati</taxon>
        <taxon>Bacillota</taxon>
        <taxon>Bacilli</taxon>
        <taxon>Lactobacillales</taxon>
        <taxon>Lactobacillaceae</taxon>
        <taxon>Fructobacillus</taxon>
    </lineage>
</organism>
<proteinExistence type="predicted"/>
<evidence type="ECO:0000313" key="3">
    <source>
        <dbReference type="Proteomes" id="UP001519503"/>
    </source>
</evidence>
<comment type="caution">
    <text evidence="2">The sequence shown here is derived from an EMBL/GenBank/DDBJ whole genome shotgun (WGS) entry which is preliminary data.</text>
</comment>
<dbReference type="EMBL" id="JAAMFL010000005">
    <property type="protein sequence ID" value="MBS9337413.1"/>
    <property type="molecule type" value="Genomic_DNA"/>
</dbReference>
<keyword evidence="1" id="KW-0812">Transmembrane</keyword>
<feature type="transmembrane region" description="Helical" evidence="1">
    <location>
        <begin position="118"/>
        <end position="138"/>
    </location>
</feature>
<evidence type="ECO:0008006" key="4">
    <source>
        <dbReference type="Google" id="ProtNLM"/>
    </source>
</evidence>
<reference evidence="2 3" key="1">
    <citation type="submission" date="2020-02" db="EMBL/GenBank/DDBJ databases">
        <title>Fructobacillus sp. isolated from paper mulberry of Taiwan.</title>
        <authorList>
            <person name="Lin S.-T."/>
        </authorList>
    </citation>
    <scope>NUCLEOTIDE SEQUENCE [LARGE SCALE GENOMIC DNA]</scope>
    <source>
        <strain evidence="2 3">S1-1</strain>
    </source>
</reference>
<feature type="transmembrane region" description="Helical" evidence="1">
    <location>
        <begin position="28"/>
        <end position="50"/>
    </location>
</feature>
<gene>
    <name evidence="2" type="ORF">G6R30_02905</name>
</gene>
<accession>A0ABS5QW31</accession>
<evidence type="ECO:0000313" key="2">
    <source>
        <dbReference type="EMBL" id="MBS9337413.1"/>
    </source>
</evidence>
<dbReference type="RefSeq" id="WP_213821293.1">
    <property type="nucleotide sequence ID" value="NZ_JAAMFL010000005.1"/>
</dbReference>
<dbReference type="InterPro" id="IPR010288">
    <property type="entry name" value="EcsB_ABC"/>
</dbReference>
<feature type="transmembrane region" description="Helical" evidence="1">
    <location>
        <begin position="314"/>
        <end position="333"/>
    </location>
</feature>
<keyword evidence="1" id="KW-1133">Transmembrane helix</keyword>
<protein>
    <recommendedName>
        <fullName evidence="4">ABC transporter permease</fullName>
    </recommendedName>
</protein>
<feature type="transmembrane region" description="Helical" evidence="1">
    <location>
        <begin position="62"/>
        <end position="82"/>
    </location>
</feature>
<dbReference type="Pfam" id="PF05975">
    <property type="entry name" value="EcsB"/>
    <property type="match status" value="1"/>
</dbReference>